<evidence type="ECO:0000313" key="1">
    <source>
        <dbReference type="EMBL" id="ABL96797.1"/>
    </source>
</evidence>
<organism evidence="1 2">
    <name type="scientific">Burkholderia phage BcepF1</name>
    <dbReference type="NCBI Taxonomy" id="2886897"/>
    <lineage>
        <taxon>Viruses</taxon>
        <taxon>Duplodnaviria</taxon>
        <taxon>Heunggongvirae</taxon>
        <taxon>Uroviricota</taxon>
        <taxon>Caudoviricetes</taxon>
        <taxon>Lindbergviridae</taxon>
        <taxon>Bcepfunavirus</taxon>
        <taxon>Bcepfunavirus bcepF1</taxon>
    </lineage>
</organism>
<name>A1YZX0_9CAUD</name>
<protein>
    <submittedName>
        <fullName evidence="1">Uncharacterized protein</fullName>
    </submittedName>
</protein>
<sequence>MSKRYPNEVREILDEAPAWNGQPVMPPQGALVLIRHGSDDKDHVGFVTGFRVAEPATKSEHTKWLYRVFVEVSYLYTTDKNERILGDVRPLIAAQSIDSPKAG</sequence>
<proteinExistence type="predicted"/>
<reference evidence="1 2" key="1">
    <citation type="submission" date="2006-12" db="EMBL/GenBank/DDBJ databases">
        <title>Genomic analysis of Burkholderia ambifaria phage BcepF1, a member of the Bcep781- like phage supergroup.</title>
        <authorList>
            <person name="Summer E.J."/>
            <person name="Robinson S."/>
            <person name="Haines C."/>
            <person name="Adams B."/>
            <person name="Daggett M."/>
            <person name="Landua J."/>
            <person name="Swanson S."/>
            <person name="Vorndam W."/>
            <person name="Morrison W."/>
            <person name="Nail K."/>
            <person name="Gonzalez C."/>
            <person name="Young R."/>
        </authorList>
    </citation>
    <scope>NUCLEOTIDE SEQUENCE [LARGE SCALE GENOMIC DNA]</scope>
</reference>
<dbReference type="Proteomes" id="UP000001793">
    <property type="component" value="Segment"/>
</dbReference>
<keyword evidence="2" id="KW-1185">Reference proteome</keyword>
<dbReference type="GeneID" id="4818355"/>
<dbReference type="EMBL" id="EF153632">
    <property type="protein sequence ID" value="ABL96797.1"/>
    <property type="molecule type" value="Genomic_DNA"/>
</dbReference>
<dbReference type="RefSeq" id="YP_001039750.1">
    <property type="nucleotide sequence ID" value="NC_009015.1"/>
</dbReference>
<dbReference type="KEGG" id="vg:4818355"/>
<accession>A1YZX0</accession>
<evidence type="ECO:0000313" key="2">
    <source>
        <dbReference type="Proteomes" id="UP000001793"/>
    </source>
</evidence>
<gene>
    <name evidence="1" type="ORF">BcepF1.066</name>
</gene>